<evidence type="ECO:0000313" key="1">
    <source>
        <dbReference type="EMBL" id="KAK2152752.1"/>
    </source>
</evidence>
<reference evidence="1" key="1">
    <citation type="journal article" date="2023" name="Mol. Biol. Evol.">
        <title>Third-Generation Sequencing Reveals the Adaptive Role of the Epigenome in Three Deep-Sea Polychaetes.</title>
        <authorList>
            <person name="Perez M."/>
            <person name="Aroh O."/>
            <person name="Sun Y."/>
            <person name="Lan Y."/>
            <person name="Juniper S.K."/>
            <person name="Young C.R."/>
            <person name="Angers B."/>
            <person name="Qian P.Y."/>
        </authorList>
    </citation>
    <scope>NUCLEOTIDE SEQUENCE</scope>
    <source>
        <strain evidence="1">P08H-3</strain>
    </source>
</reference>
<organism evidence="1 2">
    <name type="scientific">Paralvinella palmiformis</name>
    <dbReference type="NCBI Taxonomy" id="53620"/>
    <lineage>
        <taxon>Eukaryota</taxon>
        <taxon>Metazoa</taxon>
        <taxon>Spiralia</taxon>
        <taxon>Lophotrochozoa</taxon>
        <taxon>Annelida</taxon>
        <taxon>Polychaeta</taxon>
        <taxon>Sedentaria</taxon>
        <taxon>Canalipalpata</taxon>
        <taxon>Terebellida</taxon>
        <taxon>Terebelliformia</taxon>
        <taxon>Alvinellidae</taxon>
        <taxon>Paralvinella</taxon>
    </lineage>
</organism>
<proteinExistence type="predicted"/>
<keyword evidence="2" id="KW-1185">Reference proteome</keyword>
<protein>
    <submittedName>
        <fullName evidence="1">Uncharacterized protein</fullName>
    </submittedName>
</protein>
<gene>
    <name evidence="1" type="ORF">LSH36_320g05042</name>
</gene>
<accession>A0AAD9N0M3</accession>
<dbReference type="EMBL" id="JAODUP010000320">
    <property type="protein sequence ID" value="KAK2152752.1"/>
    <property type="molecule type" value="Genomic_DNA"/>
</dbReference>
<evidence type="ECO:0000313" key="2">
    <source>
        <dbReference type="Proteomes" id="UP001208570"/>
    </source>
</evidence>
<dbReference type="AlphaFoldDB" id="A0AAD9N0M3"/>
<name>A0AAD9N0M3_9ANNE</name>
<comment type="caution">
    <text evidence="1">The sequence shown here is derived from an EMBL/GenBank/DDBJ whole genome shotgun (WGS) entry which is preliminary data.</text>
</comment>
<dbReference type="Proteomes" id="UP001208570">
    <property type="component" value="Unassembled WGS sequence"/>
</dbReference>
<sequence length="42" mass="4761">MKALAVPTTNTLLFRIRRIVKYFRKSAIAAGVHRSRSSQSID</sequence>